<dbReference type="PROSITE" id="PS50005">
    <property type="entry name" value="TPR"/>
    <property type="match status" value="2"/>
</dbReference>
<dbReference type="PANTHER" id="PTHR44858:SF1">
    <property type="entry name" value="UDP-N-ACETYLGLUCOSAMINE--PEPTIDE N-ACETYLGLUCOSAMINYLTRANSFERASE SPINDLY-RELATED"/>
    <property type="match status" value="1"/>
</dbReference>
<keyword evidence="2 3" id="KW-0802">TPR repeat</keyword>
<feature type="signal peptide" evidence="4">
    <location>
        <begin position="1"/>
        <end position="19"/>
    </location>
</feature>
<protein>
    <submittedName>
        <fullName evidence="5">Tetratricopeptide repeat protein</fullName>
    </submittedName>
</protein>
<organism evidence="5 6">
    <name type="scientific">Phenylobacterium montanum</name>
    <dbReference type="NCBI Taxonomy" id="2823693"/>
    <lineage>
        <taxon>Bacteria</taxon>
        <taxon>Pseudomonadati</taxon>
        <taxon>Pseudomonadota</taxon>
        <taxon>Alphaproteobacteria</taxon>
        <taxon>Caulobacterales</taxon>
        <taxon>Caulobacteraceae</taxon>
        <taxon>Phenylobacterium</taxon>
    </lineage>
</organism>
<evidence type="ECO:0000313" key="6">
    <source>
        <dbReference type="Proteomes" id="UP000676409"/>
    </source>
</evidence>
<dbReference type="RefSeq" id="WP_211938609.1">
    <property type="nucleotide sequence ID" value="NZ_CP073078.1"/>
</dbReference>
<dbReference type="SUPFAM" id="SSF48452">
    <property type="entry name" value="TPR-like"/>
    <property type="match status" value="2"/>
</dbReference>
<dbReference type="InterPro" id="IPR011990">
    <property type="entry name" value="TPR-like_helical_dom_sf"/>
</dbReference>
<feature type="chain" id="PRO_5037306968" evidence="4">
    <location>
        <begin position="20"/>
        <end position="344"/>
    </location>
</feature>
<dbReference type="AlphaFoldDB" id="A0A975IVG8"/>
<evidence type="ECO:0000313" key="5">
    <source>
        <dbReference type="EMBL" id="QUD88559.1"/>
    </source>
</evidence>
<accession>A0A975IVG8</accession>
<proteinExistence type="predicted"/>
<keyword evidence="4" id="KW-0732">Signal</keyword>
<keyword evidence="1" id="KW-0677">Repeat</keyword>
<dbReference type="PANTHER" id="PTHR44858">
    <property type="entry name" value="TETRATRICOPEPTIDE REPEAT PROTEIN 6"/>
    <property type="match status" value="1"/>
</dbReference>
<dbReference type="KEGG" id="caul:KCG34_01315"/>
<feature type="repeat" description="TPR" evidence="3">
    <location>
        <begin position="130"/>
        <end position="163"/>
    </location>
</feature>
<dbReference type="Gene3D" id="1.25.40.10">
    <property type="entry name" value="Tetratricopeptide repeat domain"/>
    <property type="match status" value="4"/>
</dbReference>
<evidence type="ECO:0000256" key="3">
    <source>
        <dbReference type="PROSITE-ProRule" id="PRU00339"/>
    </source>
</evidence>
<dbReference type="Pfam" id="PF13432">
    <property type="entry name" value="TPR_16"/>
    <property type="match status" value="3"/>
</dbReference>
<dbReference type="InterPro" id="IPR019734">
    <property type="entry name" value="TPR_rpt"/>
</dbReference>
<dbReference type="InterPro" id="IPR050498">
    <property type="entry name" value="Ycf3"/>
</dbReference>
<feature type="repeat" description="TPR" evidence="3">
    <location>
        <begin position="197"/>
        <end position="230"/>
    </location>
</feature>
<name>A0A975IVG8_9CAUL</name>
<sequence length="344" mass="37261">MAACAIVGASVAVGFPALAGSPEETACNGGPSVTPEQEIAACSTIIDSRKGASAAWAFNNRGVSEVELNRIEQGISDLKKAISLIPDFAEAYNNLGKSLEADRKFDDSIKNYNNAYYIFHQKGNSLDQVYHVLLGRAESYQALQQFERAIQDYDEAVAIEPGQHNAYFDRGVARYRLKAFEAAISDFDTAIRLGSDERAVIVKGLALRDSGKIDAAIEAFDRVLNSKPDAVDALEDRCLTKVMRQDLLNAALKDCDDAVRISSGGTEAVLDRALVYYRLNRIDDSINAVNVVIQSEPRNGRALFLRGMARRRKGEMAEGGADIASAVAINPRIPADAKPFGLAP</sequence>
<evidence type="ECO:0000256" key="2">
    <source>
        <dbReference type="ARBA" id="ARBA00022803"/>
    </source>
</evidence>
<dbReference type="Proteomes" id="UP000676409">
    <property type="component" value="Chromosome"/>
</dbReference>
<evidence type="ECO:0000256" key="1">
    <source>
        <dbReference type="ARBA" id="ARBA00022737"/>
    </source>
</evidence>
<gene>
    <name evidence="5" type="ORF">KCG34_01315</name>
</gene>
<reference evidence="5" key="1">
    <citation type="submission" date="2021-04" db="EMBL/GenBank/DDBJ databases">
        <title>The complete genome sequence of Caulobacter sp. S6.</title>
        <authorList>
            <person name="Tang Y."/>
            <person name="Ouyang W."/>
            <person name="Liu Q."/>
            <person name="Huang B."/>
            <person name="Guo Z."/>
            <person name="Lei P."/>
        </authorList>
    </citation>
    <scope>NUCLEOTIDE SEQUENCE</scope>
    <source>
        <strain evidence="5">S6</strain>
    </source>
</reference>
<dbReference type="EMBL" id="CP073078">
    <property type="protein sequence ID" value="QUD88559.1"/>
    <property type="molecule type" value="Genomic_DNA"/>
</dbReference>
<dbReference type="Pfam" id="PF13371">
    <property type="entry name" value="TPR_9"/>
    <property type="match status" value="1"/>
</dbReference>
<dbReference type="SMART" id="SM00028">
    <property type="entry name" value="TPR"/>
    <property type="match status" value="7"/>
</dbReference>
<keyword evidence="6" id="KW-1185">Reference proteome</keyword>
<evidence type="ECO:0000256" key="4">
    <source>
        <dbReference type="SAM" id="SignalP"/>
    </source>
</evidence>